<reference evidence="3" key="2">
    <citation type="submission" date="2015-01" db="EMBL/GenBank/DDBJ databases">
        <title>Evolutionary Origins and Diversification of the Mycorrhizal Mutualists.</title>
        <authorList>
            <consortium name="DOE Joint Genome Institute"/>
            <consortium name="Mycorrhizal Genomics Consortium"/>
            <person name="Kohler A."/>
            <person name="Kuo A."/>
            <person name="Nagy L.G."/>
            <person name="Floudas D."/>
            <person name="Copeland A."/>
            <person name="Barry K.W."/>
            <person name="Cichocki N."/>
            <person name="Veneault-Fourrey C."/>
            <person name="LaButti K."/>
            <person name="Lindquist E.A."/>
            <person name="Lipzen A."/>
            <person name="Lundell T."/>
            <person name="Morin E."/>
            <person name="Murat C."/>
            <person name="Riley R."/>
            <person name="Ohm R."/>
            <person name="Sun H."/>
            <person name="Tunlid A."/>
            <person name="Henrissat B."/>
            <person name="Grigoriev I.V."/>
            <person name="Hibbett D.S."/>
            <person name="Martin F."/>
        </authorList>
    </citation>
    <scope>NUCLEOTIDE SEQUENCE [LARGE SCALE GENOMIC DNA]</scope>
    <source>
        <strain evidence="3">Zn</strain>
    </source>
</reference>
<evidence type="ECO:0000313" key="2">
    <source>
        <dbReference type="EMBL" id="KIN03168.1"/>
    </source>
</evidence>
<name>A0A0C3DMD1_OIDMZ</name>
<gene>
    <name evidence="2" type="ORF">OIDMADRAFT_18544</name>
</gene>
<evidence type="ECO:0000313" key="3">
    <source>
        <dbReference type="Proteomes" id="UP000054321"/>
    </source>
</evidence>
<dbReference type="Proteomes" id="UP000054321">
    <property type="component" value="Unassembled WGS sequence"/>
</dbReference>
<keyword evidence="3" id="KW-1185">Reference proteome</keyword>
<dbReference type="InParanoid" id="A0A0C3DMD1"/>
<dbReference type="AlphaFoldDB" id="A0A0C3DMD1"/>
<feature type="compositionally biased region" description="Basic and acidic residues" evidence="1">
    <location>
        <begin position="102"/>
        <end position="113"/>
    </location>
</feature>
<sequence>MWYSYDLKIVPDVGETLVLDVVLNILGRMTVGSYPYRVPRERIWEVWHERASEALPNSPISVRYWIDRSRLPNKDVLLKLIDEKLEVAERDGSGSDVVQDGSGDRYGKLPEDA</sequence>
<proteinExistence type="predicted"/>
<protein>
    <submittedName>
        <fullName evidence="2">Uncharacterized protein</fullName>
    </submittedName>
</protein>
<feature type="region of interest" description="Disordered" evidence="1">
    <location>
        <begin position="89"/>
        <end position="113"/>
    </location>
</feature>
<dbReference type="HOGENOM" id="CLU_2134244_0_0_1"/>
<dbReference type="EMBL" id="KN832874">
    <property type="protein sequence ID" value="KIN03168.1"/>
    <property type="molecule type" value="Genomic_DNA"/>
</dbReference>
<evidence type="ECO:0000256" key="1">
    <source>
        <dbReference type="SAM" id="MobiDB-lite"/>
    </source>
</evidence>
<organism evidence="2 3">
    <name type="scientific">Oidiodendron maius (strain Zn)</name>
    <dbReference type="NCBI Taxonomy" id="913774"/>
    <lineage>
        <taxon>Eukaryota</taxon>
        <taxon>Fungi</taxon>
        <taxon>Dikarya</taxon>
        <taxon>Ascomycota</taxon>
        <taxon>Pezizomycotina</taxon>
        <taxon>Leotiomycetes</taxon>
        <taxon>Leotiomycetes incertae sedis</taxon>
        <taxon>Myxotrichaceae</taxon>
        <taxon>Oidiodendron</taxon>
    </lineage>
</organism>
<reference evidence="2 3" key="1">
    <citation type="submission" date="2014-04" db="EMBL/GenBank/DDBJ databases">
        <authorList>
            <consortium name="DOE Joint Genome Institute"/>
            <person name="Kuo A."/>
            <person name="Martino E."/>
            <person name="Perotto S."/>
            <person name="Kohler A."/>
            <person name="Nagy L.G."/>
            <person name="Floudas D."/>
            <person name="Copeland A."/>
            <person name="Barry K.W."/>
            <person name="Cichocki N."/>
            <person name="Veneault-Fourrey C."/>
            <person name="LaButti K."/>
            <person name="Lindquist E.A."/>
            <person name="Lipzen A."/>
            <person name="Lundell T."/>
            <person name="Morin E."/>
            <person name="Murat C."/>
            <person name="Sun H."/>
            <person name="Tunlid A."/>
            <person name="Henrissat B."/>
            <person name="Grigoriev I.V."/>
            <person name="Hibbett D.S."/>
            <person name="Martin F."/>
            <person name="Nordberg H.P."/>
            <person name="Cantor M.N."/>
            <person name="Hua S.X."/>
        </authorList>
    </citation>
    <scope>NUCLEOTIDE SEQUENCE [LARGE SCALE GENOMIC DNA]</scope>
    <source>
        <strain evidence="2 3">Zn</strain>
    </source>
</reference>
<accession>A0A0C3DMD1</accession>